<name>X0XQR6_9ZZZZ</name>
<protein>
    <submittedName>
        <fullName evidence="1">Uncharacterized protein</fullName>
    </submittedName>
</protein>
<organism evidence="1">
    <name type="scientific">marine sediment metagenome</name>
    <dbReference type="NCBI Taxonomy" id="412755"/>
    <lineage>
        <taxon>unclassified sequences</taxon>
        <taxon>metagenomes</taxon>
        <taxon>ecological metagenomes</taxon>
    </lineage>
</organism>
<accession>X0XQR6</accession>
<proteinExistence type="predicted"/>
<gene>
    <name evidence="1" type="ORF">S01H1_62055</name>
</gene>
<reference evidence="1" key="1">
    <citation type="journal article" date="2014" name="Front. Microbiol.">
        <title>High frequency of phylogenetically diverse reductive dehalogenase-homologous genes in deep subseafloor sedimentary metagenomes.</title>
        <authorList>
            <person name="Kawai M."/>
            <person name="Futagami T."/>
            <person name="Toyoda A."/>
            <person name="Takaki Y."/>
            <person name="Nishi S."/>
            <person name="Hori S."/>
            <person name="Arai W."/>
            <person name="Tsubouchi T."/>
            <person name="Morono Y."/>
            <person name="Uchiyama I."/>
            <person name="Ito T."/>
            <person name="Fujiyama A."/>
            <person name="Inagaki F."/>
            <person name="Takami H."/>
        </authorList>
    </citation>
    <scope>NUCLEOTIDE SEQUENCE</scope>
    <source>
        <strain evidence="1">Expedition CK06-06</strain>
    </source>
</reference>
<dbReference type="AlphaFoldDB" id="X0XQR6"/>
<evidence type="ECO:0000313" key="1">
    <source>
        <dbReference type="EMBL" id="GAG38973.1"/>
    </source>
</evidence>
<feature type="non-terminal residue" evidence="1">
    <location>
        <position position="1"/>
    </location>
</feature>
<comment type="caution">
    <text evidence="1">The sequence shown here is derived from an EMBL/GenBank/DDBJ whole genome shotgun (WGS) entry which is preliminary data.</text>
</comment>
<dbReference type="EMBL" id="BARS01040736">
    <property type="protein sequence ID" value="GAG38973.1"/>
    <property type="molecule type" value="Genomic_DNA"/>
</dbReference>
<sequence length="52" mass="6321">LIIIPAKNGYIVRYRYYAGSKFPFPNHYPWLEQASDRCRHTSQFDYFFLTDN</sequence>